<evidence type="ECO:0000313" key="2">
    <source>
        <dbReference type="Proteomes" id="UP000054567"/>
    </source>
</evidence>
<proteinExistence type="predicted"/>
<evidence type="ECO:0000313" key="1">
    <source>
        <dbReference type="EMBL" id="KMM72537.1"/>
    </source>
</evidence>
<accession>A0A0J6IKP6</accession>
<reference evidence="2" key="2">
    <citation type="journal article" date="2009" name="Genome Res.">
        <title>Comparative genomic analyses of the human fungal pathogens Coccidioides and their relatives.</title>
        <authorList>
            <person name="Sharpton T.J."/>
            <person name="Stajich J.E."/>
            <person name="Rounsley S.D."/>
            <person name="Gardner M.J."/>
            <person name="Wortman J.R."/>
            <person name="Jordar V.S."/>
            <person name="Maiti R."/>
            <person name="Kodira C.D."/>
            <person name="Neafsey D.E."/>
            <person name="Zeng Q."/>
            <person name="Hung C.-Y."/>
            <person name="McMahan C."/>
            <person name="Muszewska A."/>
            <person name="Grynberg M."/>
            <person name="Mandel M.A."/>
            <person name="Kellner E.M."/>
            <person name="Barker B.M."/>
            <person name="Galgiani J.N."/>
            <person name="Orbach M.J."/>
            <person name="Kirkland T.N."/>
            <person name="Cole G.T."/>
            <person name="Henn M.R."/>
            <person name="Birren B.W."/>
            <person name="Taylor J.W."/>
        </authorList>
    </citation>
    <scope>NUCLEOTIDE SEQUENCE [LARGE SCALE GENOMIC DNA]</scope>
    <source>
        <strain evidence="2">RMSCC 3488</strain>
    </source>
</reference>
<dbReference type="AlphaFoldDB" id="A0A0J6IKP6"/>
<organism evidence="1 2">
    <name type="scientific">Coccidioides posadasii RMSCC 3488</name>
    <dbReference type="NCBI Taxonomy" id="454284"/>
    <lineage>
        <taxon>Eukaryota</taxon>
        <taxon>Fungi</taxon>
        <taxon>Dikarya</taxon>
        <taxon>Ascomycota</taxon>
        <taxon>Pezizomycotina</taxon>
        <taxon>Eurotiomycetes</taxon>
        <taxon>Eurotiomycetidae</taxon>
        <taxon>Onygenales</taxon>
        <taxon>Onygenaceae</taxon>
        <taxon>Coccidioides</taxon>
    </lineage>
</organism>
<protein>
    <submittedName>
        <fullName evidence="1">Uncharacterized protein</fullName>
    </submittedName>
</protein>
<dbReference type="Proteomes" id="UP000054567">
    <property type="component" value="Unassembled WGS sequence"/>
</dbReference>
<dbReference type="EMBL" id="DS268114">
    <property type="protein sequence ID" value="KMM72537.1"/>
    <property type="molecule type" value="Genomic_DNA"/>
</dbReference>
<reference evidence="1 2" key="1">
    <citation type="submission" date="2007-06" db="EMBL/GenBank/DDBJ databases">
        <title>The Genome Sequence of Coccidioides posadasii RMSCC_3488.</title>
        <authorList>
            <consortium name="Coccidioides Genome Resources Consortium"/>
            <consortium name="The Broad Institute Genome Sequencing Platform"/>
            <person name="Henn M.R."/>
            <person name="Sykes S."/>
            <person name="Young S."/>
            <person name="Jaffe D."/>
            <person name="Berlin A."/>
            <person name="Alvarez P."/>
            <person name="Butler J."/>
            <person name="Gnerre S."/>
            <person name="Grabherr M."/>
            <person name="Mauceli E."/>
            <person name="Brockman W."/>
            <person name="Kodira C."/>
            <person name="Alvarado L."/>
            <person name="Zeng Q."/>
            <person name="Crawford M."/>
            <person name="Antoine C."/>
            <person name="Devon K."/>
            <person name="Galgiani J."/>
            <person name="Orsborn K."/>
            <person name="Lewis M.L."/>
            <person name="Nusbaum C."/>
            <person name="Galagan J."/>
            <person name="Birren B."/>
        </authorList>
    </citation>
    <scope>NUCLEOTIDE SEQUENCE [LARGE SCALE GENOMIC DNA]</scope>
    <source>
        <strain evidence="1 2">RMSCC 3488</strain>
    </source>
</reference>
<sequence length="117" mass="13577">MVWQTFESIRSKHLVLTREIGLVTELEHEQSREYMYGAYLELSRNWSAEIAEISKAIGPRAVRLWMIRSWRSLVPVSEQPTGTLHPAQPQAGYIRNICVLHAFGPFFRLRYFLAAEA</sequence>
<name>A0A0J6IKP6_COCPO</name>
<dbReference type="VEuPathDB" id="FungiDB:CPAG_08831"/>
<gene>
    <name evidence="1" type="ORF">CPAG_08831</name>
</gene>
<reference evidence="2" key="3">
    <citation type="journal article" date="2010" name="Genome Res.">
        <title>Population genomic sequencing of Coccidioides fungi reveals recent hybridization and transposon control.</title>
        <authorList>
            <person name="Neafsey D.E."/>
            <person name="Barker B.M."/>
            <person name="Sharpton T.J."/>
            <person name="Stajich J.E."/>
            <person name="Park D.J."/>
            <person name="Whiston E."/>
            <person name="Hung C.-Y."/>
            <person name="McMahan C."/>
            <person name="White J."/>
            <person name="Sykes S."/>
            <person name="Heiman D."/>
            <person name="Young S."/>
            <person name="Zeng Q."/>
            <person name="Abouelleil A."/>
            <person name="Aftuck L."/>
            <person name="Bessette D."/>
            <person name="Brown A."/>
            <person name="FitzGerald M."/>
            <person name="Lui A."/>
            <person name="Macdonald J.P."/>
            <person name="Priest M."/>
            <person name="Orbach M.J."/>
            <person name="Galgiani J.N."/>
            <person name="Kirkland T.N."/>
            <person name="Cole G.T."/>
            <person name="Birren B.W."/>
            <person name="Henn M.R."/>
            <person name="Taylor J.W."/>
            <person name="Rounsley S.D."/>
        </authorList>
    </citation>
    <scope>NUCLEOTIDE SEQUENCE [LARGE SCALE GENOMIC DNA]</scope>
    <source>
        <strain evidence="2">RMSCC 3488</strain>
    </source>
</reference>